<protein>
    <submittedName>
        <fullName evidence="1">Uncharacterized protein</fullName>
    </submittedName>
</protein>
<sequence>MRPPRSRRRRQMQRPRRAIPPRTLLNQVSEHLMAGNFTAAQAILNENPQLAMARQRRHNVFLTAFSDTDLPFVERMLERPRVRASFARRVRNASHRELFGVWQVTAIAVERGLADVVLQFHKLAPAKVTSGVFAAKGLLKERFNDVNPRVRALATQYEKIVGGIRCDS</sequence>
<keyword evidence="2" id="KW-1185">Reference proteome</keyword>
<dbReference type="AlphaFoldDB" id="A0A8K1CFE4"/>
<evidence type="ECO:0000313" key="1">
    <source>
        <dbReference type="EMBL" id="TMW61182.1"/>
    </source>
</evidence>
<reference evidence="1" key="1">
    <citation type="submission" date="2019-03" db="EMBL/GenBank/DDBJ databases">
        <title>Long read genome sequence of the mycoparasitic Pythium oligandrum ATCC 38472 isolated from sugarbeet rhizosphere.</title>
        <authorList>
            <person name="Gaulin E."/>
        </authorList>
    </citation>
    <scope>NUCLEOTIDE SEQUENCE</scope>
    <source>
        <strain evidence="1">ATCC 38472_TT</strain>
    </source>
</reference>
<dbReference type="Proteomes" id="UP000794436">
    <property type="component" value="Unassembled WGS sequence"/>
</dbReference>
<evidence type="ECO:0000313" key="2">
    <source>
        <dbReference type="Proteomes" id="UP000794436"/>
    </source>
</evidence>
<accession>A0A8K1CFE4</accession>
<proteinExistence type="predicted"/>
<gene>
    <name evidence="1" type="ORF">Poli38472_013645</name>
</gene>
<name>A0A8K1CFE4_PYTOL</name>
<organism evidence="1 2">
    <name type="scientific">Pythium oligandrum</name>
    <name type="common">Mycoparasitic fungus</name>
    <dbReference type="NCBI Taxonomy" id="41045"/>
    <lineage>
        <taxon>Eukaryota</taxon>
        <taxon>Sar</taxon>
        <taxon>Stramenopiles</taxon>
        <taxon>Oomycota</taxon>
        <taxon>Peronosporomycetes</taxon>
        <taxon>Pythiales</taxon>
        <taxon>Pythiaceae</taxon>
        <taxon>Pythium</taxon>
    </lineage>
</organism>
<dbReference type="EMBL" id="SPLM01000077">
    <property type="protein sequence ID" value="TMW61182.1"/>
    <property type="molecule type" value="Genomic_DNA"/>
</dbReference>
<comment type="caution">
    <text evidence="1">The sequence shown here is derived from an EMBL/GenBank/DDBJ whole genome shotgun (WGS) entry which is preliminary data.</text>
</comment>